<dbReference type="Pfam" id="PF13561">
    <property type="entry name" value="adh_short_C2"/>
    <property type="match status" value="1"/>
</dbReference>
<sequence length="253" mass="27096">MKRFENRVVIVTGAGSGIGAATARRFAVEGARVVLAGRTREKLEKVAATLPNDKHLVRVADVSDYDQVEGLVRAAVDKYGRLDVMVNNAGVASEGRATEDSVDAWHKVISIDLDGVFHGARAALPHLMKTKGCIVNTASVSGLGADWNMAFYNTAKGGVVNLTRSLALDYGRDGVRINSVCPTLTRTDLTVDMFKDEKLLDKFRERIALGRTAEPEDIADVIAFLASEDARFITGVNLPVDGGLSASNGQPPQ</sequence>
<dbReference type="PRINTS" id="PR00081">
    <property type="entry name" value="GDHRDH"/>
</dbReference>
<dbReference type="Proteomes" id="UP000322822">
    <property type="component" value="Chromosome 2"/>
</dbReference>
<dbReference type="PRINTS" id="PR00080">
    <property type="entry name" value="SDRFAMILY"/>
</dbReference>
<dbReference type="PANTHER" id="PTHR43975:SF2">
    <property type="entry name" value="EG:BACR7A4.14 PROTEIN-RELATED"/>
    <property type="match status" value="1"/>
</dbReference>
<accession>A0A5P2HCW8</accession>
<proteinExistence type="inferred from homology"/>
<dbReference type="AlphaFoldDB" id="A0A5P2HCW8"/>
<dbReference type="OrthoDB" id="6823797at2"/>
<organism evidence="2 3">
    <name type="scientific">Cupriavidus pauculus</name>
    <dbReference type="NCBI Taxonomy" id="82633"/>
    <lineage>
        <taxon>Bacteria</taxon>
        <taxon>Pseudomonadati</taxon>
        <taxon>Pseudomonadota</taxon>
        <taxon>Betaproteobacteria</taxon>
        <taxon>Burkholderiales</taxon>
        <taxon>Burkholderiaceae</taxon>
        <taxon>Cupriavidus</taxon>
    </lineage>
</organism>
<comment type="similarity">
    <text evidence="1">Belongs to the short-chain dehydrogenases/reductases (SDR) family.</text>
</comment>
<dbReference type="NCBIfam" id="NF005559">
    <property type="entry name" value="PRK07231.1"/>
    <property type="match status" value="1"/>
</dbReference>
<gene>
    <name evidence="2" type="ORF">FOB72_24610</name>
</gene>
<evidence type="ECO:0000256" key="1">
    <source>
        <dbReference type="ARBA" id="ARBA00006484"/>
    </source>
</evidence>
<dbReference type="SUPFAM" id="SSF51735">
    <property type="entry name" value="NAD(P)-binding Rossmann-fold domains"/>
    <property type="match status" value="1"/>
</dbReference>
<dbReference type="Gene3D" id="3.40.50.720">
    <property type="entry name" value="NAD(P)-binding Rossmann-like Domain"/>
    <property type="match status" value="1"/>
</dbReference>
<dbReference type="PANTHER" id="PTHR43975">
    <property type="entry name" value="ZGC:101858"/>
    <property type="match status" value="1"/>
</dbReference>
<dbReference type="PROSITE" id="PS00061">
    <property type="entry name" value="ADH_SHORT"/>
    <property type="match status" value="1"/>
</dbReference>
<reference evidence="2 3" key="1">
    <citation type="submission" date="2019-09" db="EMBL/GenBank/DDBJ databases">
        <title>FDA dAtabase for Regulatory Grade micrObial Sequences (FDA-ARGOS): Supporting development and validation of Infectious Disease Dx tests.</title>
        <authorList>
            <person name="Sciortino C."/>
            <person name="Tallon L."/>
            <person name="Sadzewicz L."/>
            <person name="Vavikolanu K."/>
            <person name="Mehta A."/>
            <person name="Aluvathingal J."/>
            <person name="Nadendla S."/>
            <person name="Nandy P."/>
            <person name="Geyer C."/>
            <person name="Yan Y."/>
            <person name="Sichtig H."/>
        </authorList>
    </citation>
    <scope>NUCLEOTIDE SEQUENCE [LARGE SCALE GENOMIC DNA]</scope>
    <source>
        <strain evidence="2 3">FDAARGOS_664</strain>
    </source>
</reference>
<dbReference type="InterPro" id="IPR002347">
    <property type="entry name" value="SDR_fam"/>
</dbReference>
<dbReference type="EMBL" id="CP044067">
    <property type="protein sequence ID" value="QET05215.1"/>
    <property type="molecule type" value="Genomic_DNA"/>
</dbReference>
<dbReference type="CDD" id="cd05233">
    <property type="entry name" value="SDR_c"/>
    <property type="match status" value="1"/>
</dbReference>
<protein>
    <submittedName>
        <fullName evidence="2">SDR family oxidoreductase</fullName>
    </submittedName>
</protein>
<dbReference type="FunFam" id="3.40.50.720:FF:000084">
    <property type="entry name" value="Short-chain dehydrogenase reductase"/>
    <property type="match status" value="1"/>
</dbReference>
<name>A0A5P2HCW8_9BURK</name>
<dbReference type="InterPro" id="IPR036291">
    <property type="entry name" value="NAD(P)-bd_dom_sf"/>
</dbReference>
<dbReference type="InterPro" id="IPR020904">
    <property type="entry name" value="Sc_DH/Rdtase_CS"/>
</dbReference>
<evidence type="ECO:0000313" key="3">
    <source>
        <dbReference type="Proteomes" id="UP000322822"/>
    </source>
</evidence>
<evidence type="ECO:0000313" key="2">
    <source>
        <dbReference type="EMBL" id="QET05215.1"/>
    </source>
</evidence>
<dbReference type="RefSeq" id="WP_150375272.1">
    <property type="nucleotide sequence ID" value="NZ_CP044067.1"/>
</dbReference>